<dbReference type="Proteomes" id="UP000002051">
    <property type="component" value="Unassembled WGS sequence"/>
</dbReference>
<protein>
    <submittedName>
        <fullName evidence="1 2">Uncharacterized protein</fullName>
    </submittedName>
</protein>
<organism evidence="1 3">
    <name type="scientific">Medicago truncatula</name>
    <name type="common">Barrel medic</name>
    <name type="synonym">Medicago tribuloides</name>
    <dbReference type="NCBI Taxonomy" id="3880"/>
    <lineage>
        <taxon>Eukaryota</taxon>
        <taxon>Viridiplantae</taxon>
        <taxon>Streptophyta</taxon>
        <taxon>Embryophyta</taxon>
        <taxon>Tracheophyta</taxon>
        <taxon>Spermatophyta</taxon>
        <taxon>Magnoliopsida</taxon>
        <taxon>eudicotyledons</taxon>
        <taxon>Gunneridae</taxon>
        <taxon>Pentapetalae</taxon>
        <taxon>rosids</taxon>
        <taxon>fabids</taxon>
        <taxon>Fabales</taxon>
        <taxon>Fabaceae</taxon>
        <taxon>Papilionoideae</taxon>
        <taxon>50 kb inversion clade</taxon>
        <taxon>NPAAA clade</taxon>
        <taxon>Hologalegina</taxon>
        <taxon>IRL clade</taxon>
        <taxon>Trifolieae</taxon>
        <taxon>Medicago</taxon>
    </lineage>
</organism>
<sequence>MKSELEALQASNTWTIVDLPNGKTPIGRNWVYKVYISLPPDLSSPLSNTSPVSKACKLKEIYSSKTPYDNSVKIR</sequence>
<evidence type="ECO:0000313" key="2">
    <source>
        <dbReference type="EnsemblPlants" id="KEH43372"/>
    </source>
</evidence>
<dbReference type="EMBL" id="CM001217">
    <property type="protein sequence ID" value="KEH43372.1"/>
    <property type="molecule type" value="Genomic_DNA"/>
</dbReference>
<gene>
    <name evidence="1" type="ordered locus">MTR_1g090940</name>
</gene>
<dbReference type="AlphaFoldDB" id="A0A072VNL6"/>
<keyword evidence="3" id="KW-1185">Reference proteome</keyword>
<evidence type="ECO:0000313" key="1">
    <source>
        <dbReference type="EMBL" id="KEH43372.1"/>
    </source>
</evidence>
<evidence type="ECO:0000313" key="3">
    <source>
        <dbReference type="Proteomes" id="UP000002051"/>
    </source>
</evidence>
<proteinExistence type="predicted"/>
<dbReference type="HOGENOM" id="CLU_2674765_0_0_1"/>
<reference evidence="1 3" key="1">
    <citation type="journal article" date="2011" name="Nature">
        <title>The Medicago genome provides insight into the evolution of rhizobial symbioses.</title>
        <authorList>
            <person name="Young N.D."/>
            <person name="Debelle F."/>
            <person name="Oldroyd G.E."/>
            <person name="Geurts R."/>
            <person name="Cannon S.B."/>
            <person name="Udvardi M.K."/>
            <person name="Benedito V.A."/>
            <person name="Mayer K.F."/>
            <person name="Gouzy J."/>
            <person name="Schoof H."/>
            <person name="Van de Peer Y."/>
            <person name="Proost S."/>
            <person name="Cook D.R."/>
            <person name="Meyers B.C."/>
            <person name="Spannagl M."/>
            <person name="Cheung F."/>
            <person name="De Mita S."/>
            <person name="Krishnakumar V."/>
            <person name="Gundlach H."/>
            <person name="Zhou S."/>
            <person name="Mudge J."/>
            <person name="Bharti A.K."/>
            <person name="Murray J.D."/>
            <person name="Naoumkina M.A."/>
            <person name="Rosen B."/>
            <person name="Silverstein K.A."/>
            <person name="Tang H."/>
            <person name="Rombauts S."/>
            <person name="Zhao P.X."/>
            <person name="Zhou P."/>
            <person name="Barbe V."/>
            <person name="Bardou P."/>
            <person name="Bechner M."/>
            <person name="Bellec A."/>
            <person name="Berger A."/>
            <person name="Berges H."/>
            <person name="Bidwell S."/>
            <person name="Bisseling T."/>
            <person name="Choisne N."/>
            <person name="Couloux A."/>
            <person name="Denny R."/>
            <person name="Deshpande S."/>
            <person name="Dai X."/>
            <person name="Doyle J.J."/>
            <person name="Dudez A.M."/>
            <person name="Farmer A.D."/>
            <person name="Fouteau S."/>
            <person name="Franken C."/>
            <person name="Gibelin C."/>
            <person name="Gish J."/>
            <person name="Goldstein S."/>
            <person name="Gonzalez A.J."/>
            <person name="Green P.J."/>
            <person name="Hallab A."/>
            <person name="Hartog M."/>
            <person name="Hua A."/>
            <person name="Humphray S.J."/>
            <person name="Jeong D.H."/>
            <person name="Jing Y."/>
            <person name="Jocker A."/>
            <person name="Kenton S.M."/>
            <person name="Kim D.J."/>
            <person name="Klee K."/>
            <person name="Lai H."/>
            <person name="Lang C."/>
            <person name="Lin S."/>
            <person name="Macmil S.L."/>
            <person name="Magdelenat G."/>
            <person name="Matthews L."/>
            <person name="McCorrison J."/>
            <person name="Monaghan E.L."/>
            <person name="Mun J.H."/>
            <person name="Najar F.Z."/>
            <person name="Nicholson C."/>
            <person name="Noirot C."/>
            <person name="O'Bleness M."/>
            <person name="Paule C.R."/>
            <person name="Poulain J."/>
            <person name="Prion F."/>
            <person name="Qin B."/>
            <person name="Qu C."/>
            <person name="Retzel E.F."/>
            <person name="Riddle C."/>
            <person name="Sallet E."/>
            <person name="Samain S."/>
            <person name="Samson N."/>
            <person name="Sanders I."/>
            <person name="Saurat O."/>
            <person name="Scarpelli C."/>
            <person name="Schiex T."/>
            <person name="Segurens B."/>
            <person name="Severin A.J."/>
            <person name="Sherrier D.J."/>
            <person name="Shi R."/>
            <person name="Sims S."/>
            <person name="Singer S.R."/>
            <person name="Sinharoy S."/>
            <person name="Sterck L."/>
            <person name="Viollet A."/>
            <person name="Wang B.B."/>
            <person name="Wang K."/>
            <person name="Wang M."/>
            <person name="Wang X."/>
            <person name="Warfsmann J."/>
            <person name="Weissenbach J."/>
            <person name="White D.D."/>
            <person name="White J.D."/>
            <person name="Wiley G.B."/>
            <person name="Wincker P."/>
            <person name="Xing Y."/>
            <person name="Yang L."/>
            <person name="Yao Z."/>
            <person name="Ying F."/>
            <person name="Zhai J."/>
            <person name="Zhou L."/>
            <person name="Zuber A."/>
            <person name="Denarie J."/>
            <person name="Dixon R.A."/>
            <person name="May G.D."/>
            <person name="Schwartz D.C."/>
            <person name="Rogers J."/>
            <person name="Quetier F."/>
            <person name="Town C.D."/>
            <person name="Roe B.A."/>
        </authorList>
    </citation>
    <scope>NUCLEOTIDE SEQUENCE [LARGE SCALE GENOMIC DNA]</scope>
    <source>
        <strain evidence="1">A17</strain>
        <strain evidence="2 3">cv. Jemalong A17</strain>
    </source>
</reference>
<name>A0A072VNL6_MEDTR</name>
<reference evidence="2" key="3">
    <citation type="submission" date="2015-04" db="UniProtKB">
        <authorList>
            <consortium name="EnsemblPlants"/>
        </authorList>
    </citation>
    <scope>IDENTIFICATION</scope>
    <source>
        <strain evidence="2">cv. Jemalong A17</strain>
    </source>
</reference>
<accession>A0A072VNL6</accession>
<reference evidence="1 3" key="2">
    <citation type="journal article" date="2014" name="BMC Genomics">
        <title>An improved genome release (version Mt4.0) for the model legume Medicago truncatula.</title>
        <authorList>
            <person name="Tang H."/>
            <person name="Krishnakumar V."/>
            <person name="Bidwell S."/>
            <person name="Rosen B."/>
            <person name="Chan A."/>
            <person name="Zhou S."/>
            <person name="Gentzbittel L."/>
            <person name="Childs K.L."/>
            <person name="Yandell M."/>
            <person name="Gundlach H."/>
            <person name="Mayer K.F."/>
            <person name="Schwartz D.C."/>
            <person name="Town C.D."/>
        </authorList>
    </citation>
    <scope>GENOME REANNOTATION</scope>
    <source>
        <strain evidence="1">A17</strain>
        <strain evidence="2 3">cv. Jemalong A17</strain>
    </source>
</reference>
<dbReference type="EnsemblPlants" id="KEH43372">
    <property type="protein sequence ID" value="KEH43372"/>
    <property type="gene ID" value="MTR_1g090940"/>
</dbReference>